<dbReference type="eggNOG" id="COG1515">
    <property type="taxonomic scope" value="Bacteria"/>
</dbReference>
<reference evidence="7 8" key="1">
    <citation type="journal article" date="2014" name="Genome Announc.">
        <title>Genome Sequence and Methylome of Soil Bacterium Gemmatirosa kalamazoonensis KBS708T, a Member of the Rarely Cultivated Gemmatimonadetes Phylum.</title>
        <authorList>
            <person name="Debruyn J.M."/>
            <person name="Radosevich M."/>
            <person name="Wommack K.E."/>
            <person name="Polson S.W."/>
            <person name="Hauser L.J."/>
            <person name="Fawaz M.N."/>
            <person name="Korlach J."/>
            <person name="Tsai Y.C."/>
        </authorList>
    </citation>
    <scope>NUCLEOTIDE SEQUENCE [LARGE SCALE GENOMIC DNA]</scope>
    <source>
        <strain evidence="7 8">KBS708</strain>
    </source>
</reference>
<feature type="binding site" evidence="6">
    <location>
        <position position="112"/>
    </location>
    <ligand>
        <name>Mg(2+)</name>
        <dbReference type="ChEBI" id="CHEBI:18420"/>
    </ligand>
</feature>
<feature type="site" description="Interaction with target DNA" evidence="6">
    <location>
        <position position="82"/>
    </location>
</feature>
<name>W0RNG2_9BACT</name>
<dbReference type="GO" id="GO:0000287">
    <property type="term" value="F:magnesium ion binding"/>
    <property type="evidence" value="ECO:0007669"/>
    <property type="project" value="UniProtKB-UniRule"/>
</dbReference>
<keyword evidence="2 6" id="KW-0963">Cytoplasm</keyword>
<dbReference type="GO" id="GO:0016891">
    <property type="term" value="F:RNA endonuclease activity producing 5'-phosphomonoesters, hydrolytic mechanism"/>
    <property type="evidence" value="ECO:0007669"/>
    <property type="project" value="TreeGrafter"/>
</dbReference>
<evidence type="ECO:0000256" key="1">
    <source>
        <dbReference type="ARBA" id="ARBA00004496"/>
    </source>
</evidence>
<keyword evidence="6" id="KW-0227">DNA damage</keyword>
<dbReference type="HOGENOM" id="CLU_047631_1_1_0"/>
<evidence type="ECO:0000256" key="3">
    <source>
        <dbReference type="ARBA" id="ARBA00022722"/>
    </source>
</evidence>
<dbReference type="GO" id="GO:0006281">
    <property type="term" value="P:DNA repair"/>
    <property type="evidence" value="ECO:0007669"/>
    <property type="project" value="UniProtKB-UniRule"/>
</dbReference>
<evidence type="ECO:0000256" key="2">
    <source>
        <dbReference type="ARBA" id="ARBA00022490"/>
    </source>
</evidence>
<evidence type="ECO:0000256" key="5">
    <source>
        <dbReference type="ARBA" id="ARBA00022801"/>
    </source>
</evidence>
<keyword evidence="6" id="KW-0479">Metal-binding</keyword>
<dbReference type="RefSeq" id="WP_025413467.1">
    <property type="nucleotide sequence ID" value="NZ_CP007128.1"/>
</dbReference>
<dbReference type="Gene3D" id="3.30.2170.10">
    <property type="entry name" value="archaeoglobus fulgidus dsm 4304 superfamily"/>
    <property type="match status" value="1"/>
</dbReference>
<dbReference type="EC" id="3.1.21.7" evidence="6"/>
<comment type="similarity">
    <text evidence="6">Belongs to the endonuclease V family.</text>
</comment>
<dbReference type="GO" id="GO:0043737">
    <property type="term" value="F:deoxyribonuclease V activity"/>
    <property type="evidence" value="ECO:0007669"/>
    <property type="project" value="UniProtKB-UniRule"/>
</dbReference>
<dbReference type="InterPro" id="IPR007581">
    <property type="entry name" value="Endonuclease-V"/>
</dbReference>
<keyword evidence="4 6" id="KW-0255">Endonuclease</keyword>
<dbReference type="FunCoup" id="W0RNG2">
    <property type="interactions" value="173"/>
</dbReference>
<gene>
    <name evidence="6" type="primary">nfi</name>
    <name evidence="7" type="ORF">J421_4500</name>
</gene>
<proteinExistence type="inferred from homology"/>
<dbReference type="KEGG" id="gba:J421_4500"/>
<feature type="binding site" evidence="6">
    <location>
        <position position="44"/>
    </location>
    <ligand>
        <name>Mg(2+)</name>
        <dbReference type="ChEBI" id="CHEBI:18420"/>
    </ligand>
</feature>
<dbReference type="InParanoid" id="W0RNG2"/>
<dbReference type="AlphaFoldDB" id="W0RNG2"/>
<dbReference type="NCBIfam" id="NF008629">
    <property type="entry name" value="PRK11617.1"/>
    <property type="match status" value="1"/>
</dbReference>
<comment type="catalytic activity">
    <reaction evidence="6">
        <text>Endonucleolytic cleavage at apurinic or apyrimidinic sites to products with a 5'-phosphate.</text>
        <dbReference type="EC" id="3.1.21.7"/>
    </reaction>
</comment>
<dbReference type="PANTHER" id="PTHR28511">
    <property type="entry name" value="ENDONUCLEASE V"/>
    <property type="match status" value="1"/>
</dbReference>
<evidence type="ECO:0000313" key="7">
    <source>
        <dbReference type="EMBL" id="AHG92037.1"/>
    </source>
</evidence>
<dbReference type="GO" id="GO:0003727">
    <property type="term" value="F:single-stranded RNA binding"/>
    <property type="evidence" value="ECO:0007669"/>
    <property type="project" value="TreeGrafter"/>
</dbReference>
<dbReference type="OrthoDB" id="9790916at2"/>
<keyword evidence="6" id="KW-0234">DNA repair</keyword>
<keyword evidence="3 6" id="KW-0540">Nuclease</keyword>
<dbReference type="GO" id="GO:0005737">
    <property type="term" value="C:cytoplasm"/>
    <property type="evidence" value="ECO:0007669"/>
    <property type="project" value="UniProtKB-SubCell"/>
</dbReference>
<dbReference type="EMBL" id="CP007128">
    <property type="protein sequence ID" value="AHG92037.1"/>
    <property type="molecule type" value="Genomic_DNA"/>
</dbReference>
<comment type="function">
    <text evidence="6">DNA repair enzyme involved in the repair of deaminated bases. Selectively cleaves double-stranded DNA at the second phosphodiester bond 3' to a deoxyinosine leaving behind the intact lesion on the nicked DNA.</text>
</comment>
<dbReference type="PANTHER" id="PTHR28511:SF1">
    <property type="entry name" value="ENDONUCLEASE V"/>
    <property type="match status" value="1"/>
</dbReference>
<evidence type="ECO:0000256" key="4">
    <source>
        <dbReference type="ARBA" id="ARBA00022759"/>
    </source>
</evidence>
<dbReference type="CDD" id="cd06559">
    <property type="entry name" value="Endonuclease_V"/>
    <property type="match status" value="1"/>
</dbReference>
<sequence>MTDVDPRRFDLTVEQAIAQQQALRSRVVLAPPPGFAPRLVAGLDVSMERFGDVGYAGIVVLEQPGLRTVDEASAVAPLRFPYVPGLLSFRELPLIVDVWDRLRTRPDVLIFDGQGIAHPRRFGIACHGGVLFGVPSIGCAKSILVGRHGTLGAERGSRAPLEHRGEIVGMAVRLRDRVNPVYVSPGHLVDLETAVDVVLAASAGYREPETTRRAHRLVNEERRKAKS</sequence>
<dbReference type="PATRIC" id="fig|861299.3.peg.4555"/>
<keyword evidence="8" id="KW-1185">Reference proteome</keyword>
<comment type="subcellular location">
    <subcellularLocation>
        <location evidence="1 6">Cytoplasm</location>
    </subcellularLocation>
</comment>
<accession>W0RNG2</accession>
<dbReference type="Pfam" id="PF04493">
    <property type="entry name" value="Endonuclease_5"/>
    <property type="match status" value="1"/>
</dbReference>
<dbReference type="STRING" id="861299.J421_4500"/>
<dbReference type="HAMAP" id="MF_00801">
    <property type="entry name" value="Endonuclease_5"/>
    <property type="match status" value="1"/>
</dbReference>
<keyword evidence="5 6" id="KW-0378">Hydrolase</keyword>
<evidence type="ECO:0000313" key="8">
    <source>
        <dbReference type="Proteomes" id="UP000019151"/>
    </source>
</evidence>
<keyword evidence="6" id="KW-0460">Magnesium</keyword>
<protein>
    <recommendedName>
        <fullName evidence="6">Endonuclease V</fullName>
        <ecNumber evidence="6">3.1.21.7</ecNumber>
    </recommendedName>
    <alternativeName>
        <fullName evidence="6">Deoxyinosine 3'endonuclease</fullName>
    </alternativeName>
    <alternativeName>
        <fullName evidence="6">Deoxyribonuclease V</fullName>
        <shortName evidence="6">DNase V</shortName>
    </alternativeName>
</protein>
<organism evidence="7 8">
    <name type="scientific">Gemmatirosa kalamazoonensis</name>
    <dbReference type="NCBI Taxonomy" id="861299"/>
    <lineage>
        <taxon>Bacteria</taxon>
        <taxon>Pseudomonadati</taxon>
        <taxon>Gemmatimonadota</taxon>
        <taxon>Gemmatimonadia</taxon>
        <taxon>Gemmatimonadales</taxon>
        <taxon>Gemmatimonadaceae</taxon>
        <taxon>Gemmatirosa</taxon>
    </lineage>
</organism>
<dbReference type="Proteomes" id="UP000019151">
    <property type="component" value="Chromosome"/>
</dbReference>
<comment type="cofactor">
    <cofactor evidence="6">
        <name>Mg(2+)</name>
        <dbReference type="ChEBI" id="CHEBI:18420"/>
    </cofactor>
</comment>
<evidence type="ECO:0000256" key="6">
    <source>
        <dbReference type="HAMAP-Rule" id="MF_00801"/>
    </source>
</evidence>